<evidence type="ECO:0000256" key="2">
    <source>
        <dbReference type="ARBA" id="ARBA00012438"/>
    </source>
</evidence>
<sequence>MRGEIRVLHVDDEPSLVELSKTFLERVNDRLRVETATGVLEGKELLDNGIDCVVSDFDMPGANGLEFLSTVRASYPSLPFILFTGKGSEEIASKAISAGVTDYLQKEHGTDQYTVLANRIENAVEQQRSKLALERSQQRLDLFFEHSPLGVIEWDSEIRIRRVNEAATDIVGYSERELVGGSWQSIVSADERVRFESNMTALFEGHSSGRELFKIRRKDGTIRNCEWNDHLVMGDGGELSRVFSQIQDVTERYENRRRLEALIDNLPGMVYQHQDDDEWTLELIRGSCEALTGYTAEELLENVEIAERLIHPDDRDWVRRQTDASKAEGEDFDLIYRMIDKDGTVRRVWERGGMIVTPDGDSLHEGLLIDITDLDVGTLEE</sequence>
<dbReference type="PANTHER" id="PTHR43304">
    <property type="entry name" value="PHYTOCHROME-LIKE PROTEIN CPH1"/>
    <property type="match status" value="1"/>
</dbReference>
<feature type="domain" description="PAS" evidence="8">
    <location>
        <begin position="255"/>
        <end position="329"/>
    </location>
</feature>
<reference evidence="10 11" key="1">
    <citation type="submission" date="2022-09" db="EMBL/GenBank/DDBJ databases">
        <title>Enrichment on poylsaccharides allowed isolation of novel metabolic and taxonomic groups of Haloarchaea.</title>
        <authorList>
            <person name="Sorokin D.Y."/>
            <person name="Elcheninov A.G."/>
            <person name="Khizhniak T.V."/>
            <person name="Kolganova T.V."/>
            <person name="Kublanov I.V."/>
        </authorList>
    </citation>
    <scope>NUCLEOTIDE SEQUENCE [LARGE SCALE GENOMIC DNA]</scope>
    <source>
        <strain evidence="10 11">AArc-curdl1</strain>
    </source>
</reference>
<dbReference type="InterPro" id="IPR013656">
    <property type="entry name" value="PAS_4"/>
</dbReference>
<dbReference type="Pfam" id="PF08448">
    <property type="entry name" value="PAS_4"/>
    <property type="match status" value="1"/>
</dbReference>
<dbReference type="InterPro" id="IPR000700">
    <property type="entry name" value="PAS-assoc_C"/>
</dbReference>
<organism evidence="10 11">
    <name type="scientific">Natronosalvus hydrolyticus</name>
    <dbReference type="NCBI Taxonomy" id="2979988"/>
    <lineage>
        <taxon>Archaea</taxon>
        <taxon>Methanobacteriati</taxon>
        <taxon>Methanobacteriota</taxon>
        <taxon>Stenosarchaea group</taxon>
        <taxon>Halobacteria</taxon>
        <taxon>Halobacteriales</taxon>
        <taxon>Natrialbaceae</taxon>
        <taxon>Natronosalvus</taxon>
    </lineage>
</organism>
<dbReference type="Proteomes" id="UP001321047">
    <property type="component" value="Unassembled WGS sequence"/>
</dbReference>
<protein>
    <recommendedName>
        <fullName evidence="2">histidine kinase</fullName>
        <ecNumber evidence="2">2.7.13.3</ecNumber>
    </recommendedName>
</protein>
<keyword evidence="11" id="KW-1185">Reference proteome</keyword>
<feature type="domain" description="PAS" evidence="8">
    <location>
        <begin position="136"/>
        <end position="206"/>
    </location>
</feature>
<feature type="domain" description="Response regulatory" evidence="7">
    <location>
        <begin position="6"/>
        <end position="121"/>
    </location>
</feature>
<comment type="catalytic activity">
    <reaction evidence="1">
        <text>ATP + protein L-histidine = ADP + protein N-phospho-L-histidine.</text>
        <dbReference type="EC" id="2.7.13.3"/>
    </reaction>
</comment>
<evidence type="ECO:0000256" key="4">
    <source>
        <dbReference type="ARBA" id="ARBA00022679"/>
    </source>
</evidence>
<dbReference type="RefSeq" id="WP_342805558.1">
    <property type="nucleotide sequence ID" value="NZ_JAOPJZ010000001.1"/>
</dbReference>
<dbReference type="InterPro" id="IPR035965">
    <property type="entry name" value="PAS-like_dom_sf"/>
</dbReference>
<name>A0AAP3E548_9EURY</name>
<evidence type="ECO:0000313" key="10">
    <source>
        <dbReference type="EMBL" id="MCU4750610.1"/>
    </source>
</evidence>
<dbReference type="PROSITE" id="PS50110">
    <property type="entry name" value="RESPONSE_REGULATORY"/>
    <property type="match status" value="1"/>
</dbReference>
<dbReference type="SUPFAM" id="SSF55785">
    <property type="entry name" value="PYP-like sensor domain (PAS domain)"/>
    <property type="match status" value="2"/>
</dbReference>
<dbReference type="GO" id="GO:0000160">
    <property type="term" value="P:phosphorelay signal transduction system"/>
    <property type="evidence" value="ECO:0007669"/>
    <property type="project" value="InterPro"/>
</dbReference>
<dbReference type="PROSITE" id="PS50112">
    <property type="entry name" value="PAS"/>
    <property type="match status" value="2"/>
</dbReference>
<evidence type="ECO:0000259" key="8">
    <source>
        <dbReference type="PROSITE" id="PS50112"/>
    </source>
</evidence>
<dbReference type="SUPFAM" id="SSF52172">
    <property type="entry name" value="CheY-like"/>
    <property type="match status" value="1"/>
</dbReference>
<accession>A0AAP3E548</accession>
<evidence type="ECO:0000256" key="1">
    <source>
        <dbReference type="ARBA" id="ARBA00000085"/>
    </source>
</evidence>
<dbReference type="InterPro" id="IPR001610">
    <property type="entry name" value="PAC"/>
</dbReference>
<dbReference type="CDD" id="cd00156">
    <property type="entry name" value="REC"/>
    <property type="match status" value="1"/>
</dbReference>
<feature type="domain" description="PAC" evidence="9">
    <location>
        <begin position="209"/>
        <end position="261"/>
    </location>
</feature>
<dbReference type="Pfam" id="PF00072">
    <property type="entry name" value="Response_reg"/>
    <property type="match status" value="1"/>
</dbReference>
<proteinExistence type="predicted"/>
<keyword evidence="4" id="KW-0808">Transferase</keyword>
<dbReference type="AlphaFoldDB" id="A0AAP3E548"/>
<dbReference type="EMBL" id="JAOPJZ010000001">
    <property type="protein sequence ID" value="MCU4750610.1"/>
    <property type="molecule type" value="Genomic_DNA"/>
</dbReference>
<evidence type="ECO:0000256" key="3">
    <source>
        <dbReference type="ARBA" id="ARBA00022553"/>
    </source>
</evidence>
<evidence type="ECO:0000313" key="11">
    <source>
        <dbReference type="Proteomes" id="UP001321047"/>
    </source>
</evidence>
<feature type="modified residue" description="4-aspartylphosphate" evidence="6">
    <location>
        <position position="56"/>
    </location>
</feature>
<dbReference type="Pfam" id="PF08447">
    <property type="entry name" value="PAS_3"/>
    <property type="match status" value="1"/>
</dbReference>
<dbReference type="PANTHER" id="PTHR43304:SF1">
    <property type="entry name" value="PAC DOMAIN-CONTAINING PROTEIN"/>
    <property type="match status" value="1"/>
</dbReference>
<dbReference type="InterPro" id="IPR013655">
    <property type="entry name" value="PAS_fold_3"/>
</dbReference>
<comment type="caution">
    <text evidence="10">The sequence shown here is derived from an EMBL/GenBank/DDBJ whole genome shotgun (WGS) entry which is preliminary data.</text>
</comment>
<dbReference type="GO" id="GO:0004673">
    <property type="term" value="F:protein histidine kinase activity"/>
    <property type="evidence" value="ECO:0007669"/>
    <property type="project" value="UniProtKB-EC"/>
</dbReference>
<dbReference type="PROSITE" id="PS50113">
    <property type="entry name" value="PAC"/>
    <property type="match status" value="1"/>
</dbReference>
<dbReference type="CDD" id="cd00130">
    <property type="entry name" value="PAS"/>
    <property type="match status" value="2"/>
</dbReference>
<evidence type="ECO:0000256" key="5">
    <source>
        <dbReference type="ARBA" id="ARBA00022777"/>
    </source>
</evidence>
<dbReference type="InterPro" id="IPR011006">
    <property type="entry name" value="CheY-like_superfamily"/>
</dbReference>
<evidence type="ECO:0000259" key="7">
    <source>
        <dbReference type="PROSITE" id="PS50110"/>
    </source>
</evidence>
<dbReference type="EC" id="2.7.13.3" evidence="2"/>
<dbReference type="NCBIfam" id="TIGR00229">
    <property type="entry name" value="sensory_box"/>
    <property type="match status" value="2"/>
</dbReference>
<dbReference type="InterPro" id="IPR052162">
    <property type="entry name" value="Sensor_kinase/Photoreceptor"/>
</dbReference>
<dbReference type="SMART" id="SM00086">
    <property type="entry name" value="PAC"/>
    <property type="match status" value="2"/>
</dbReference>
<dbReference type="SMART" id="SM00091">
    <property type="entry name" value="PAS"/>
    <property type="match status" value="2"/>
</dbReference>
<evidence type="ECO:0000259" key="9">
    <source>
        <dbReference type="PROSITE" id="PS50113"/>
    </source>
</evidence>
<keyword evidence="3 6" id="KW-0597">Phosphoprotein</keyword>
<gene>
    <name evidence="10" type="ORF">OB919_01210</name>
</gene>
<keyword evidence="5" id="KW-0418">Kinase</keyword>
<dbReference type="Gene3D" id="3.40.50.2300">
    <property type="match status" value="1"/>
</dbReference>
<evidence type="ECO:0000256" key="6">
    <source>
        <dbReference type="PROSITE-ProRule" id="PRU00169"/>
    </source>
</evidence>
<dbReference type="Gene3D" id="3.30.450.20">
    <property type="entry name" value="PAS domain"/>
    <property type="match status" value="2"/>
</dbReference>
<dbReference type="InterPro" id="IPR000014">
    <property type="entry name" value="PAS"/>
</dbReference>
<dbReference type="SMART" id="SM00448">
    <property type="entry name" value="REC"/>
    <property type="match status" value="1"/>
</dbReference>
<dbReference type="InterPro" id="IPR001789">
    <property type="entry name" value="Sig_transdc_resp-reg_receiver"/>
</dbReference>